<keyword evidence="11 14" id="KW-0472">Membrane</keyword>
<evidence type="ECO:0000256" key="2">
    <source>
        <dbReference type="ARBA" id="ARBA00004567"/>
    </source>
</evidence>
<feature type="transmembrane region" description="Helical" evidence="14">
    <location>
        <begin position="1080"/>
        <end position="1097"/>
    </location>
</feature>
<evidence type="ECO:0008006" key="17">
    <source>
        <dbReference type="Google" id="ProtNLM"/>
    </source>
</evidence>
<dbReference type="Gene3D" id="3.90.550.50">
    <property type="match status" value="1"/>
</dbReference>
<organism evidence="15 16">
    <name type="scientific">Rhodotorula paludigena</name>
    <dbReference type="NCBI Taxonomy" id="86838"/>
    <lineage>
        <taxon>Eukaryota</taxon>
        <taxon>Fungi</taxon>
        <taxon>Dikarya</taxon>
        <taxon>Basidiomycota</taxon>
        <taxon>Pucciniomycotina</taxon>
        <taxon>Microbotryomycetes</taxon>
        <taxon>Sporidiobolales</taxon>
        <taxon>Sporidiobolaceae</taxon>
        <taxon>Rhodotorula</taxon>
    </lineage>
</organism>
<dbReference type="GO" id="GO:0005816">
    <property type="term" value="C:spindle pole body"/>
    <property type="evidence" value="ECO:0007669"/>
    <property type="project" value="TreeGrafter"/>
</dbReference>
<feature type="transmembrane region" description="Helical" evidence="14">
    <location>
        <begin position="1109"/>
        <end position="1129"/>
    </location>
</feature>
<evidence type="ECO:0000313" key="16">
    <source>
        <dbReference type="Proteomes" id="UP001342314"/>
    </source>
</evidence>
<protein>
    <recommendedName>
        <fullName evidence="17">Glycosyltransferase family 31 protein</fullName>
    </recommendedName>
</protein>
<dbReference type="InterPro" id="IPR019049">
    <property type="entry name" value="Nucleoporin_prot_Ndc1/Nup"/>
</dbReference>
<feature type="compositionally biased region" description="Low complexity" evidence="13">
    <location>
        <begin position="762"/>
        <end position="776"/>
    </location>
</feature>
<sequence>MLPYAAVHSAASTEYDGADSTASSSTASSPRTRALSLAPHDAVVVDLAHADSLSRPSTDSQPCSDAYDSAGEGTSSLASSLRSRTARSSLSAQGASASGASVAAPLSSASGAGSLVGTPLHYGGAWSGDEGPGLYSYGGSRVSSRANSPAPGQDAFDGYLSYRSAGSRNRSRNTSGYTTPESGKEAHGAEYYQNHHYQTSALLRKLGGKLAPEEAPVFSRNKRKPGWWARRAETRRKNTGPGGADAPLLGAAGSSKAPRDRSCVSMALSAFLRQPWVPTRPFTILFALLLFGCFAATLTTFLVNVLSSDREPPPWRQYCQEQRDFPHALADSLKPVNVFVGVFSVDAAEQRRNAIRLSYGKHSKPIDPRTGKPAHNVQLKFILGRPRKKWAKRIALEMEMFNDLVVLDVEENMNKGKTFKYFSWASENATIPVYYSPAGDAGMVNGVRQVAVGFQKADYVVKADDDSFIVLSELERHLRITPRENTYWGYLIRNRFMAGEVYALSADLVQHVASYPRPKSATIGKEDQRLAWWMRKHPKASQIHWITERCQIYDHPKAGTTYSRGFTFPDHVEQVRAEGRRGISEEEQLRRGGELWQSYSTVSTWKKPYSPPAEGLSIEEEVEALVEGGGRWAAQGWRSDNGRGPEAVQLDRMLFSPLDARLVDRFYSSDTGHNLSTVTDAKPGAPDRSVIIPSARTTRFGKDLFRDPEGVRAVNHLRKRAANVQEGPTRGPLEEGEFEIHNLVRGPFEDGPTPDAAGQGEAPTSNSSTAASDSSSSPPPSSSPAPIVNEPAYVNEPTGQIRLGQHAYAVPSYNERFLPAATLRFDPATRSLRQQRMLNQPHGGTVAVHYLKRNEWFYETALALLGRERMWDGGSDASAYPSSPYESNALLEPYAQDPLALSATPSHVGGAHADGQPPQLEVFPALWGGARMYGSPIVTPDGMIVEGRRAEANRERLVQSPPAGSNSRAALASRLGRVTGGGRQPLVMVAEMDGVEISVGGEEAKAERGGIRPVTGGGVDRQHKRCGPVDNLYRGSHGDAPPTRTVFDSLNSAPIPSAAPPSQQYAELCKVVLQRRLRNLFGLTAAATAAALALSAFDPKELPGSLFNIVPIVLFTPVAFLGAVPVIVLRKQTVTTARPPLPTRFAQFAQLRSRSSLHVFFAYLIGGASLHVAYVWIASWVSRDARLGLFFFHQGRDAWQLNERRVLLAVFHVALAAAATAQHVVEDRFQVIFDDDATLTIPARLAMRARQRAVVALRTATTSTIVFWLGYVLFRRPIVRFFLAHLLPVWTRAHLYSVMRYSGAYSVTLATRVYASAVLFFLVWEAAHVCFEVYATQPMTVSQFGANPNQALLSGLRSSDPYFKACRNAPSALGQFAFLELSLLTLTEPSRREAIFKDVKPGSVSGGAWAEVSRECLLLVGTELQRAKGKGKLPASTRGAPPSSSSQPMRQEQQSPNRAPVLSENVFQPTKPSLFDKLAVAASNSAPSALGASPIANQASRAITSATRGPAADEAKQAVSTAVDAASSAVSRVPSILQSSALVPSTVADSSAALVNASKAGPPAGAVPQVVGLEKRIAALVPAAMRSRVFEIGIEYDAKVCVPRRKETVCAVQALSNLVCASLKEDPYGVAQRDIPKVLEAFVRYLSVLDSLASELQGMAEKVPGGPAEKEKARRVVEQEIGEVQEALRAGAKAILTEFAEWLGEFRFPTAIASQLQMLVDWGG</sequence>
<evidence type="ECO:0000256" key="13">
    <source>
        <dbReference type="SAM" id="MobiDB-lite"/>
    </source>
</evidence>
<evidence type="ECO:0000256" key="12">
    <source>
        <dbReference type="ARBA" id="ARBA00023242"/>
    </source>
</evidence>
<evidence type="ECO:0000256" key="14">
    <source>
        <dbReference type="SAM" id="Phobius"/>
    </source>
</evidence>
<dbReference type="GO" id="GO:0006999">
    <property type="term" value="P:nuclear pore organization"/>
    <property type="evidence" value="ECO:0007669"/>
    <property type="project" value="TreeGrafter"/>
</dbReference>
<evidence type="ECO:0000256" key="8">
    <source>
        <dbReference type="ARBA" id="ARBA00022989"/>
    </source>
</evidence>
<feature type="compositionally biased region" description="Polar residues" evidence="13">
    <location>
        <begin position="1442"/>
        <end position="1457"/>
    </location>
</feature>
<feature type="region of interest" description="Disordered" evidence="13">
    <location>
        <begin position="744"/>
        <end position="792"/>
    </location>
</feature>
<evidence type="ECO:0000256" key="4">
    <source>
        <dbReference type="ARBA" id="ARBA00022448"/>
    </source>
</evidence>
<keyword evidence="5 14" id="KW-0812">Transmembrane</keyword>
<evidence type="ECO:0000256" key="5">
    <source>
        <dbReference type="ARBA" id="ARBA00022692"/>
    </source>
</evidence>
<dbReference type="GO" id="GO:0070631">
    <property type="term" value="P:spindle pole body localization"/>
    <property type="evidence" value="ECO:0007669"/>
    <property type="project" value="TreeGrafter"/>
</dbReference>
<keyword evidence="9" id="KW-0811">Translocation</keyword>
<name>A0AAV5GDQ9_9BASI</name>
<evidence type="ECO:0000256" key="9">
    <source>
        <dbReference type="ARBA" id="ARBA00023010"/>
    </source>
</evidence>
<evidence type="ECO:0000313" key="15">
    <source>
        <dbReference type="EMBL" id="GJN88644.1"/>
    </source>
</evidence>
<feature type="compositionally biased region" description="Polar residues" evidence="13">
    <location>
        <begin position="54"/>
        <end position="63"/>
    </location>
</feature>
<evidence type="ECO:0000256" key="6">
    <source>
        <dbReference type="ARBA" id="ARBA00022816"/>
    </source>
</evidence>
<feature type="transmembrane region" description="Helical" evidence="14">
    <location>
        <begin position="282"/>
        <end position="306"/>
    </location>
</feature>
<evidence type="ECO:0000256" key="7">
    <source>
        <dbReference type="ARBA" id="ARBA00022927"/>
    </source>
</evidence>
<keyword evidence="8 14" id="KW-1133">Transmembrane helix</keyword>
<dbReference type="Pfam" id="PF09531">
    <property type="entry name" value="Ndc1_Nup"/>
    <property type="match status" value="1"/>
</dbReference>
<keyword evidence="7" id="KW-0653">Protein transport</keyword>
<keyword evidence="12" id="KW-0539">Nucleus</keyword>
<feature type="region of interest" description="Disordered" evidence="13">
    <location>
        <begin position="1428"/>
        <end position="1460"/>
    </location>
</feature>
<dbReference type="GO" id="GO:0031965">
    <property type="term" value="C:nuclear membrane"/>
    <property type="evidence" value="ECO:0007669"/>
    <property type="project" value="UniProtKB-SubCell"/>
</dbReference>
<evidence type="ECO:0000256" key="11">
    <source>
        <dbReference type="ARBA" id="ARBA00023136"/>
    </source>
</evidence>
<keyword evidence="4" id="KW-0813">Transport</keyword>
<evidence type="ECO:0000256" key="1">
    <source>
        <dbReference type="ARBA" id="ARBA00004232"/>
    </source>
</evidence>
<evidence type="ECO:0000256" key="3">
    <source>
        <dbReference type="ARBA" id="ARBA00005760"/>
    </source>
</evidence>
<comment type="caution">
    <text evidence="15">The sequence shown here is derived from an EMBL/GenBank/DDBJ whole genome shotgun (WGS) entry which is preliminary data.</text>
</comment>
<feature type="region of interest" description="Disordered" evidence="13">
    <location>
        <begin position="13"/>
        <end position="34"/>
    </location>
</feature>
<comment type="similarity">
    <text evidence="3">Belongs to the NDC1 family.</text>
</comment>
<feature type="transmembrane region" description="Helical" evidence="14">
    <location>
        <begin position="1253"/>
        <end position="1272"/>
    </location>
</feature>
<feature type="region of interest" description="Disordered" evidence="13">
    <location>
        <begin position="228"/>
        <end position="254"/>
    </location>
</feature>
<proteinExistence type="inferred from homology"/>
<reference evidence="15 16" key="1">
    <citation type="submission" date="2021-12" db="EMBL/GenBank/DDBJ databases">
        <title>High titer production of polyol ester of fatty acids by Rhodotorula paludigena BS15 towards product separation-free biomass refinery.</title>
        <authorList>
            <person name="Mano J."/>
            <person name="Ono H."/>
            <person name="Tanaka T."/>
            <person name="Naito K."/>
            <person name="Sushida H."/>
            <person name="Ike M."/>
            <person name="Tokuyasu K."/>
            <person name="Kitaoka M."/>
        </authorList>
    </citation>
    <scope>NUCLEOTIDE SEQUENCE [LARGE SCALE GENOMIC DNA]</scope>
    <source>
        <strain evidence="15 16">BS15</strain>
    </source>
</reference>
<feature type="compositionally biased region" description="Low complexity" evidence="13">
    <location>
        <begin position="244"/>
        <end position="253"/>
    </location>
</feature>
<keyword evidence="10" id="KW-0906">Nuclear pore complex</keyword>
<feature type="transmembrane region" description="Helical" evidence="14">
    <location>
        <begin position="1206"/>
        <end position="1225"/>
    </location>
</feature>
<keyword evidence="16" id="KW-1185">Reference proteome</keyword>
<feature type="transmembrane region" description="Helical" evidence="14">
    <location>
        <begin position="1160"/>
        <end position="1181"/>
    </location>
</feature>
<dbReference type="EMBL" id="BQKY01000003">
    <property type="protein sequence ID" value="GJN88644.1"/>
    <property type="molecule type" value="Genomic_DNA"/>
</dbReference>
<evidence type="ECO:0000256" key="10">
    <source>
        <dbReference type="ARBA" id="ARBA00023132"/>
    </source>
</evidence>
<feature type="region of interest" description="Disordered" evidence="13">
    <location>
        <begin position="52"/>
        <end position="82"/>
    </location>
</feature>
<dbReference type="PANTHER" id="PTHR13269:SF6">
    <property type="entry name" value="NUCLEOPORIN NDC1"/>
    <property type="match status" value="1"/>
</dbReference>
<dbReference type="GO" id="GO:0030674">
    <property type="term" value="F:protein-macromolecule adaptor activity"/>
    <property type="evidence" value="ECO:0007669"/>
    <property type="project" value="TreeGrafter"/>
</dbReference>
<dbReference type="GO" id="GO:0051028">
    <property type="term" value="P:mRNA transport"/>
    <property type="evidence" value="ECO:0007669"/>
    <property type="project" value="UniProtKB-KW"/>
</dbReference>
<feature type="region of interest" description="Disordered" evidence="13">
    <location>
        <begin position="1004"/>
        <end position="1026"/>
    </location>
</feature>
<feature type="compositionally biased region" description="Low complexity" evidence="13">
    <location>
        <begin position="20"/>
        <end position="29"/>
    </location>
</feature>
<dbReference type="GO" id="GO:0015031">
    <property type="term" value="P:protein transport"/>
    <property type="evidence" value="ECO:0007669"/>
    <property type="project" value="UniProtKB-KW"/>
</dbReference>
<keyword evidence="6" id="KW-0509">mRNA transport</keyword>
<dbReference type="PANTHER" id="PTHR13269">
    <property type="entry name" value="NUCLEOPORIN NDC1"/>
    <property type="match status" value="1"/>
</dbReference>
<dbReference type="GO" id="GO:0070762">
    <property type="term" value="C:nuclear pore transmembrane ring"/>
    <property type="evidence" value="ECO:0007669"/>
    <property type="project" value="TreeGrafter"/>
</dbReference>
<feature type="compositionally biased region" description="Polar residues" evidence="13">
    <location>
        <begin position="164"/>
        <end position="181"/>
    </location>
</feature>
<dbReference type="Proteomes" id="UP001342314">
    <property type="component" value="Unassembled WGS sequence"/>
</dbReference>
<gene>
    <name evidence="15" type="ORF">Rhopal_001610-T1</name>
</gene>
<feature type="region of interest" description="Disordered" evidence="13">
    <location>
        <begin position="141"/>
        <end position="185"/>
    </location>
</feature>
<accession>A0AAV5GDQ9</accession>
<comment type="subcellular location">
    <subcellularLocation>
        <location evidence="1">Nucleus membrane</location>
        <topology evidence="1">Multi-pass membrane protein</topology>
    </subcellularLocation>
    <subcellularLocation>
        <location evidence="2">Nucleus</location>
        <location evidence="2">Nuclear pore complex</location>
    </subcellularLocation>
</comment>